<dbReference type="GO" id="GO:0005737">
    <property type="term" value="C:cytoplasm"/>
    <property type="evidence" value="ECO:0007669"/>
    <property type="project" value="TreeGrafter"/>
</dbReference>
<dbReference type="EMBL" id="JACMRX010000003">
    <property type="protein sequence ID" value="KAF7992559.1"/>
    <property type="molecule type" value="Genomic_DNA"/>
</dbReference>
<dbReference type="AlphaFoldDB" id="A0A834XWQ7"/>
<evidence type="ECO:0000313" key="3">
    <source>
        <dbReference type="Proteomes" id="UP000639338"/>
    </source>
</evidence>
<dbReference type="PANTHER" id="PTHR21844">
    <property type="entry name" value="AKT1 SUBSTRATE 1 PROTEIN"/>
    <property type="match status" value="1"/>
</dbReference>
<sequence length="430" mass="48033">MYVTCKCLNVSIKTRSSEFKNFNEDDIELSPIERANEFFKENLAMASKLEGINKEQSGLVESENIGSWVVNKCNNCNMLTHAVHKDHGAAMVLINTNMIMSFDEIQKLKTSPNYSNIFKIIIDHSGDDSEYLPAPTKYSVSQLSNNLQLALTNIQHQLEQSVQRKSSEIEEKIREFTAEQYQHLEEFREQAHKEHRLLARLICNQTSTKTPSKPPPPITTTTSTTTSKTSTLITPAPTPVTLTSSTKIPTPIKYKETIDSPLVKKPLETSETDGSLLINESNIAMKKSGNSLINKLVNKNDKKLKTISNDNDFYDNGALFPLEGMDDTLNVDAANLSTDESDTDDSGQDEGIHIPRGQRIGQSTLAKSLPVTVPNFSFVRRTLHDQDEDLLPMDQLDPHDIRASIKALAKSVHGDTVFGDLPRPRFSTQI</sequence>
<comment type="caution">
    <text evidence="2">The sequence shown here is derived from an EMBL/GenBank/DDBJ whole genome shotgun (WGS) entry which is preliminary data.</text>
</comment>
<dbReference type="Pfam" id="PF15798">
    <property type="entry name" value="PRAS"/>
    <property type="match status" value="1"/>
</dbReference>
<accession>A0A834XWQ7</accession>
<evidence type="ECO:0000256" key="1">
    <source>
        <dbReference type="SAM" id="MobiDB-lite"/>
    </source>
</evidence>
<dbReference type="OrthoDB" id="9992964at2759"/>
<dbReference type="PANTHER" id="PTHR21844:SF2">
    <property type="entry name" value="PROLINE-RICH AKT1 SUBSTRATE 1"/>
    <property type="match status" value="1"/>
</dbReference>
<feature type="compositionally biased region" description="Low complexity" evidence="1">
    <location>
        <begin position="219"/>
        <end position="235"/>
    </location>
</feature>
<dbReference type="InterPro" id="IPR026682">
    <property type="entry name" value="AKT1S1"/>
</dbReference>
<evidence type="ECO:0000313" key="2">
    <source>
        <dbReference type="EMBL" id="KAF7992559.1"/>
    </source>
</evidence>
<proteinExistence type="predicted"/>
<dbReference type="Proteomes" id="UP000639338">
    <property type="component" value="Unassembled WGS sequence"/>
</dbReference>
<name>A0A834XWQ7_APHGI</name>
<reference evidence="2 3" key="1">
    <citation type="submission" date="2020-08" db="EMBL/GenBank/DDBJ databases">
        <title>Aphidius gifuensis genome sequencing and assembly.</title>
        <authorList>
            <person name="Du Z."/>
        </authorList>
    </citation>
    <scope>NUCLEOTIDE SEQUENCE [LARGE SCALE GENOMIC DNA]</scope>
    <source>
        <strain evidence="2">YNYX2018</strain>
        <tissue evidence="2">Adults</tissue>
    </source>
</reference>
<organism evidence="2 3">
    <name type="scientific">Aphidius gifuensis</name>
    <name type="common">Parasitoid wasp</name>
    <dbReference type="NCBI Taxonomy" id="684658"/>
    <lineage>
        <taxon>Eukaryota</taxon>
        <taxon>Metazoa</taxon>
        <taxon>Ecdysozoa</taxon>
        <taxon>Arthropoda</taxon>
        <taxon>Hexapoda</taxon>
        <taxon>Insecta</taxon>
        <taxon>Pterygota</taxon>
        <taxon>Neoptera</taxon>
        <taxon>Endopterygota</taxon>
        <taxon>Hymenoptera</taxon>
        <taxon>Apocrita</taxon>
        <taxon>Ichneumonoidea</taxon>
        <taxon>Braconidae</taxon>
        <taxon>Aphidiinae</taxon>
        <taxon>Aphidius</taxon>
    </lineage>
</organism>
<keyword evidence="3" id="KW-1185">Reference proteome</keyword>
<protein>
    <submittedName>
        <fullName evidence="2">Uncharacterized protein</fullName>
    </submittedName>
</protein>
<dbReference type="GO" id="GO:0032007">
    <property type="term" value="P:negative regulation of TOR signaling"/>
    <property type="evidence" value="ECO:0007669"/>
    <property type="project" value="InterPro"/>
</dbReference>
<feature type="region of interest" description="Disordered" evidence="1">
    <location>
        <begin position="206"/>
        <end position="244"/>
    </location>
</feature>
<dbReference type="GO" id="GO:0048011">
    <property type="term" value="P:neurotrophin TRK receptor signaling pathway"/>
    <property type="evidence" value="ECO:0007669"/>
    <property type="project" value="InterPro"/>
</dbReference>
<gene>
    <name evidence="2" type="ORF">HCN44_004903</name>
</gene>